<reference evidence="3" key="1">
    <citation type="journal article" date="2020" name="Mol. Plant Microbe Interact.">
        <title>Genome Sequence of the Biocontrol Agent Coniothyrium minitans strain Conio (IMI 134523).</title>
        <authorList>
            <person name="Patel D."/>
            <person name="Shittu T.A."/>
            <person name="Baroncelli R."/>
            <person name="Muthumeenakshi S."/>
            <person name="Osborne T.H."/>
            <person name="Janganan T.K."/>
            <person name="Sreenivasaprasad S."/>
        </authorList>
    </citation>
    <scope>NUCLEOTIDE SEQUENCE</scope>
    <source>
        <strain evidence="3">Conio</strain>
    </source>
</reference>
<keyword evidence="4" id="KW-1185">Reference proteome</keyword>
<sequence>MPSLRSLLYVCIASITVASAAGTSANLNTPSARTTSTTTLPSFVMAASPTPPDFAFTIPLTLLSPPSSTGSSAPAQTFPVQVGNGDHKFKPDVIQADVGDVRLDAEETPRYLQRTSHVPQAESEGIMLTHTQIIEFDFYPVNHSVVRAEYEHPCIPYEMTGRDKVGFWSGFLAPDAVLDDPPKYSVRVNDTAPIFFYCSTPASCTKQSMVGVINPNASTSLAHQRDLALPASYQLSPGEPSPSEAEIPSLSTLPNGTAVQAPAPVYAGGGKLGAGAVVLGVLLAFFWGRLKSLKDEVKRKDSTVVRSTEPRNTWVLAGSPAWLAPSPTPQTHVPSPPYSAPHERDHVGLDLGLKIGMGMGMGMDADSPMTSHAVPPAYYESPRQWTTTHIARAPSHRSVGGTFDWSPTTNSYTRTYEHASSRARSDAYNPTLTSDMTSPVDPALVPPSELLRAARSRRGCFSCMYENWNFLAANKPPVDIHAALLHNNVANVV</sequence>
<feature type="compositionally biased region" description="Polar residues" evidence="1">
    <location>
        <begin position="428"/>
        <end position="437"/>
    </location>
</feature>
<dbReference type="PANTHER" id="PTHR34883:SF19">
    <property type="entry name" value="EXTRACELLULAR SERINE-RICH PROTEIN"/>
    <property type="match status" value="1"/>
</dbReference>
<comment type="caution">
    <text evidence="3">The sequence shown here is derived from an EMBL/GenBank/DDBJ whole genome shotgun (WGS) entry which is preliminary data.</text>
</comment>
<dbReference type="Proteomes" id="UP000756921">
    <property type="component" value="Unassembled WGS sequence"/>
</dbReference>
<accession>A0A9P6GFF9</accession>
<feature type="region of interest" description="Disordered" evidence="1">
    <location>
        <begin position="417"/>
        <end position="441"/>
    </location>
</feature>
<proteinExistence type="predicted"/>
<keyword evidence="2" id="KW-0732">Signal</keyword>
<dbReference type="AlphaFoldDB" id="A0A9P6GFF9"/>
<organism evidence="3 4">
    <name type="scientific">Paraphaeosphaeria minitans</name>
    <dbReference type="NCBI Taxonomy" id="565426"/>
    <lineage>
        <taxon>Eukaryota</taxon>
        <taxon>Fungi</taxon>
        <taxon>Dikarya</taxon>
        <taxon>Ascomycota</taxon>
        <taxon>Pezizomycotina</taxon>
        <taxon>Dothideomycetes</taxon>
        <taxon>Pleosporomycetidae</taxon>
        <taxon>Pleosporales</taxon>
        <taxon>Massarineae</taxon>
        <taxon>Didymosphaeriaceae</taxon>
        <taxon>Paraphaeosphaeria</taxon>
    </lineage>
</organism>
<gene>
    <name evidence="3" type="ORF">PMIN01_07710</name>
</gene>
<dbReference type="Gene3D" id="2.60.40.420">
    <property type="entry name" value="Cupredoxins - blue copper proteins"/>
    <property type="match status" value="1"/>
</dbReference>
<name>A0A9P6GFF9_9PLEO</name>
<evidence type="ECO:0000313" key="4">
    <source>
        <dbReference type="Proteomes" id="UP000756921"/>
    </source>
</evidence>
<protein>
    <submittedName>
        <fullName evidence="3">Extracellular serine-rich protein</fullName>
    </submittedName>
</protein>
<feature type="signal peptide" evidence="2">
    <location>
        <begin position="1"/>
        <end position="20"/>
    </location>
</feature>
<dbReference type="InterPro" id="IPR008972">
    <property type="entry name" value="Cupredoxin"/>
</dbReference>
<dbReference type="EMBL" id="WJXW01000007">
    <property type="protein sequence ID" value="KAF9734807.1"/>
    <property type="molecule type" value="Genomic_DNA"/>
</dbReference>
<dbReference type="PANTHER" id="PTHR34883">
    <property type="entry name" value="SERINE-RICH PROTEIN, PUTATIVE-RELATED-RELATED"/>
    <property type="match status" value="1"/>
</dbReference>
<feature type="chain" id="PRO_5040357348" evidence="2">
    <location>
        <begin position="21"/>
        <end position="493"/>
    </location>
</feature>
<dbReference type="InterPro" id="IPR052953">
    <property type="entry name" value="Ser-rich/MCO-related"/>
</dbReference>
<evidence type="ECO:0000313" key="3">
    <source>
        <dbReference type="EMBL" id="KAF9734807.1"/>
    </source>
</evidence>
<feature type="region of interest" description="Disordered" evidence="1">
    <location>
        <begin position="232"/>
        <end position="253"/>
    </location>
</feature>
<evidence type="ECO:0000256" key="1">
    <source>
        <dbReference type="SAM" id="MobiDB-lite"/>
    </source>
</evidence>
<evidence type="ECO:0000256" key="2">
    <source>
        <dbReference type="SAM" id="SignalP"/>
    </source>
</evidence>
<dbReference type="OrthoDB" id="2331100at2759"/>